<evidence type="ECO:0000313" key="3">
    <source>
        <dbReference type="Proteomes" id="UP001565471"/>
    </source>
</evidence>
<comment type="caution">
    <text evidence="2">The sequence shown here is derived from an EMBL/GenBank/DDBJ whole genome shotgun (WGS) entry which is preliminary data.</text>
</comment>
<keyword evidence="3" id="KW-1185">Reference proteome</keyword>
<gene>
    <name evidence="2" type="ORF">ABIF29_008157</name>
</gene>
<organism evidence="2 3">
    <name type="scientific">Bradyrhizobium elkanii</name>
    <dbReference type="NCBI Taxonomy" id="29448"/>
    <lineage>
        <taxon>Bacteria</taxon>
        <taxon>Pseudomonadati</taxon>
        <taxon>Pseudomonadota</taxon>
        <taxon>Alphaproteobacteria</taxon>
        <taxon>Hyphomicrobiales</taxon>
        <taxon>Nitrobacteraceae</taxon>
        <taxon>Bradyrhizobium</taxon>
    </lineage>
</organism>
<dbReference type="EMBL" id="JBGBZA010000002">
    <property type="protein sequence ID" value="MEY9321358.1"/>
    <property type="molecule type" value="Genomic_DNA"/>
</dbReference>
<sequence>MTSHSRLLYRFRMRTYAETMFRRSRCEKQEMIWLQSSLMRLGSELRQSERWSSAASSSRLEPAR</sequence>
<feature type="region of interest" description="Disordered" evidence="1">
    <location>
        <begin position="44"/>
        <end position="64"/>
    </location>
</feature>
<evidence type="ECO:0000313" key="2">
    <source>
        <dbReference type="EMBL" id="MEY9321358.1"/>
    </source>
</evidence>
<dbReference type="Proteomes" id="UP001565471">
    <property type="component" value="Unassembled WGS sequence"/>
</dbReference>
<accession>A0ABV4FCZ4</accession>
<reference evidence="2 3" key="1">
    <citation type="submission" date="2024-07" db="EMBL/GenBank/DDBJ databases">
        <title>Genomic Encyclopedia of Type Strains, Phase V (KMG-V): Genome sequencing to study the core and pangenomes of soil and plant-associated prokaryotes.</title>
        <authorList>
            <person name="Whitman W."/>
        </authorList>
    </citation>
    <scope>NUCLEOTIDE SEQUENCE [LARGE SCALE GENOMIC DNA]</scope>
    <source>
        <strain evidence="2 3">USDA 415</strain>
    </source>
</reference>
<evidence type="ECO:0000256" key="1">
    <source>
        <dbReference type="SAM" id="MobiDB-lite"/>
    </source>
</evidence>
<name>A0ABV4FCZ4_BRAEL</name>
<proteinExistence type="predicted"/>
<protein>
    <submittedName>
        <fullName evidence="2">Uncharacterized protein</fullName>
    </submittedName>
</protein>